<dbReference type="AlphaFoldDB" id="A0A139H3S5"/>
<evidence type="ECO:0000313" key="2">
    <source>
        <dbReference type="EMBL" id="KXS97094.1"/>
    </source>
</evidence>
<organism evidence="2 3">
    <name type="scientific">Pseudocercospora musae</name>
    <dbReference type="NCBI Taxonomy" id="113226"/>
    <lineage>
        <taxon>Eukaryota</taxon>
        <taxon>Fungi</taxon>
        <taxon>Dikarya</taxon>
        <taxon>Ascomycota</taxon>
        <taxon>Pezizomycotina</taxon>
        <taxon>Dothideomycetes</taxon>
        <taxon>Dothideomycetidae</taxon>
        <taxon>Mycosphaerellales</taxon>
        <taxon>Mycosphaerellaceae</taxon>
        <taxon>Pseudocercospora</taxon>
    </lineage>
</organism>
<reference evidence="2 3" key="1">
    <citation type="submission" date="2015-07" db="EMBL/GenBank/DDBJ databases">
        <title>Comparative genomics of the Sigatoka disease complex on banana suggests a link between parallel evolutionary changes in Pseudocercospora fijiensis and Pseudocercospora eumusae and increased virulence on the banana host.</title>
        <authorList>
            <person name="Chang T.-C."/>
            <person name="Salvucci A."/>
            <person name="Crous P.W."/>
            <person name="Stergiopoulos I."/>
        </authorList>
    </citation>
    <scope>NUCLEOTIDE SEQUENCE [LARGE SCALE GENOMIC DNA]</scope>
    <source>
        <strain evidence="2 3">CBS 116634</strain>
    </source>
</reference>
<dbReference type="EMBL" id="LFZO01000803">
    <property type="protein sequence ID" value="KXS97094.1"/>
    <property type="molecule type" value="Genomic_DNA"/>
</dbReference>
<evidence type="ECO:0000256" key="1">
    <source>
        <dbReference type="SAM" id="MobiDB-lite"/>
    </source>
</evidence>
<feature type="compositionally biased region" description="Pro residues" evidence="1">
    <location>
        <begin position="1"/>
        <end position="10"/>
    </location>
</feature>
<gene>
    <name evidence="2" type="ORF">AC579_2329</name>
</gene>
<accession>A0A139H3S5</accession>
<dbReference type="Proteomes" id="UP000073492">
    <property type="component" value="Unassembled WGS sequence"/>
</dbReference>
<name>A0A139H3S5_9PEZI</name>
<comment type="caution">
    <text evidence="2">The sequence shown here is derived from an EMBL/GenBank/DDBJ whole genome shotgun (WGS) entry which is preliminary data.</text>
</comment>
<protein>
    <submittedName>
        <fullName evidence="2">Uncharacterized protein</fullName>
    </submittedName>
</protein>
<sequence length="123" mass="13188">MMPSQAPPPASRTQRTRSTEAGGRKRKRTDEDEIAEEEVETGKVQTTFVAMDSDQSTASAPEPPVVATDAEAVAAVARDDPASPIPICMEEALDSANEHVSKGSIRMAAGEILKEMAGDRREY</sequence>
<proteinExistence type="predicted"/>
<feature type="region of interest" description="Disordered" evidence="1">
    <location>
        <begin position="1"/>
        <end position="47"/>
    </location>
</feature>
<evidence type="ECO:0000313" key="3">
    <source>
        <dbReference type="Proteomes" id="UP000073492"/>
    </source>
</evidence>
<keyword evidence="3" id="KW-1185">Reference proteome</keyword>